<keyword evidence="4" id="KW-0378">Hydrolase</keyword>
<feature type="domain" description="LD-carboxypeptidase C-terminal" evidence="8">
    <location>
        <begin position="202"/>
        <end position="316"/>
    </location>
</feature>
<proteinExistence type="inferred from homology"/>
<dbReference type="GO" id="GO:0006508">
    <property type="term" value="P:proteolysis"/>
    <property type="evidence" value="ECO:0007669"/>
    <property type="project" value="UniProtKB-KW"/>
</dbReference>
<comment type="caution">
    <text evidence="9">The sequence shown here is derived from an EMBL/GenBank/DDBJ whole genome shotgun (WGS) entry which is preliminary data.</text>
</comment>
<evidence type="ECO:0000256" key="2">
    <source>
        <dbReference type="ARBA" id="ARBA00022645"/>
    </source>
</evidence>
<dbReference type="Pfam" id="PF02016">
    <property type="entry name" value="Peptidase_S66"/>
    <property type="match status" value="1"/>
</dbReference>
<dbReference type="Pfam" id="PF17676">
    <property type="entry name" value="Peptidase_S66C"/>
    <property type="match status" value="1"/>
</dbReference>
<dbReference type="SUPFAM" id="SSF52317">
    <property type="entry name" value="Class I glutamine amidotransferase-like"/>
    <property type="match status" value="1"/>
</dbReference>
<organism evidence="9 10">
    <name type="scientific">Rhodohalobacter barkolensis</name>
    <dbReference type="NCBI Taxonomy" id="2053187"/>
    <lineage>
        <taxon>Bacteria</taxon>
        <taxon>Pseudomonadati</taxon>
        <taxon>Balneolota</taxon>
        <taxon>Balneolia</taxon>
        <taxon>Balneolales</taxon>
        <taxon>Balneolaceae</taxon>
        <taxon>Rhodohalobacter</taxon>
    </lineage>
</organism>
<keyword evidence="3" id="KW-0645">Protease</keyword>
<dbReference type="InterPro" id="IPR040921">
    <property type="entry name" value="Peptidase_S66C"/>
</dbReference>
<sequence>MRRKDFLRTAGLGVAGFSLIQKSGKRDYDKLIRPKKLNKGDTVALTAPAGIVYDESEFDRMKRVLESFGLNVVFGEFVKERFGYLAGTDRERARDLNRFFADPEIDGIVAVRGGWGCARILPYLDFEMIKENPKIYCGFSDNTTLHMAFLHRSNLISFHGPNGTSDWTDLTKQSFKSVLMDGDKAEFHSESEVEIVFPGIVEGRLMGGNLSILTTTLGTDIQPDTKEAILFVEDIGEPVYKIDRMLVHLKQAGVLDNLNGFIFGRCAICPDPSDSHFTLKEILQQHIRPLGIPAVMGMDISHDPDNFTIPQGVMARFDADQKYLKLLESAVQS</sequence>
<dbReference type="InterPro" id="IPR003507">
    <property type="entry name" value="S66_fam"/>
</dbReference>
<dbReference type="PANTHER" id="PTHR30237:SF2">
    <property type="entry name" value="MUREIN TETRAPEPTIDE CARBOXYPEPTIDASE"/>
    <property type="match status" value="1"/>
</dbReference>
<accession>A0A2N0VKV9</accession>
<dbReference type="Gene3D" id="3.50.30.60">
    <property type="entry name" value="LD-carboxypeptidase A C-terminal domain-like"/>
    <property type="match status" value="1"/>
</dbReference>
<dbReference type="SUPFAM" id="SSF141986">
    <property type="entry name" value="LD-carboxypeptidase A C-terminal domain-like"/>
    <property type="match status" value="1"/>
</dbReference>
<dbReference type="Gene3D" id="3.40.50.10740">
    <property type="entry name" value="Class I glutamine amidotransferase-like"/>
    <property type="match status" value="1"/>
</dbReference>
<comment type="similarity">
    <text evidence="1">Belongs to the peptidase S66 family.</text>
</comment>
<dbReference type="OrthoDB" id="9807329at2"/>
<name>A0A2N0VKV9_9BACT</name>
<dbReference type="InterPro" id="IPR027478">
    <property type="entry name" value="LdcA_N"/>
</dbReference>
<dbReference type="AlphaFoldDB" id="A0A2N0VKV9"/>
<dbReference type="RefSeq" id="WP_101072114.1">
    <property type="nucleotide sequence ID" value="NZ_PISP01000001.1"/>
</dbReference>
<evidence type="ECO:0000259" key="7">
    <source>
        <dbReference type="Pfam" id="PF02016"/>
    </source>
</evidence>
<dbReference type="GO" id="GO:0008236">
    <property type="term" value="F:serine-type peptidase activity"/>
    <property type="evidence" value="ECO:0007669"/>
    <property type="project" value="UniProtKB-KW"/>
</dbReference>
<gene>
    <name evidence="9" type="ORF">CWD77_05020</name>
</gene>
<evidence type="ECO:0000256" key="1">
    <source>
        <dbReference type="ARBA" id="ARBA00010233"/>
    </source>
</evidence>
<evidence type="ECO:0000313" key="9">
    <source>
        <dbReference type="EMBL" id="PKD44826.1"/>
    </source>
</evidence>
<evidence type="ECO:0000313" key="10">
    <source>
        <dbReference type="Proteomes" id="UP000233398"/>
    </source>
</evidence>
<protein>
    <submittedName>
        <fullName evidence="9">LD-carboxypeptidase</fullName>
    </submittedName>
</protein>
<evidence type="ECO:0000256" key="4">
    <source>
        <dbReference type="ARBA" id="ARBA00022801"/>
    </source>
</evidence>
<evidence type="ECO:0000256" key="3">
    <source>
        <dbReference type="ARBA" id="ARBA00022670"/>
    </source>
</evidence>
<dbReference type="InterPro" id="IPR027461">
    <property type="entry name" value="Carboxypeptidase_A_C_sf"/>
</dbReference>
<keyword evidence="10" id="KW-1185">Reference proteome</keyword>
<keyword evidence="5" id="KW-0720">Serine protease</keyword>
<dbReference type="CDD" id="cd07025">
    <property type="entry name" value="Peptidase_S66"/>
    <property type="match status" value="1"/>
</dbReference>
<dbReference type="InterPro" id="IPR029062">
    <property type="entry name" value="Class_I_gatase-like"/>
</dbReference>
<dbReference type="GO" id="GO:0004180">
    <property type="term" value="F:carboxypeptidase activity"/>
    <property type="evidence" value="ECO:0007669"/>
    <property type="project" value="UniProtKB-KW"/>
</dbReference>
<reference evidence="9 10" key="1">
    <citation type="submission" date="2017-11" db="EMBL/GenBank/DDBJ databases">
        <title>Rhodohalobacter 15182 sp. nov., isolated from a salt lake.</title>
        <authorList>
            <person name="Han S."/>
        </authorList>
    </citation>
    <scope>NUCLEOTIDE SEQUENCE [LARGE SCALE GENOMIC DNA]</scope>
    <source>
        <strain evidence="9 10">15182</strain>
    </source>
</reference>
<feature type="active site" description="Nucleophile" evidence="6">
    <location>
        <position position="140"/>
    </location>
</feature>
<dbReference type="InterPro" id="IPR040449">
    <property type="entry name" value="Peptidase_S66_N"/>
</dbReference>
<keyword evidence="2 9" id="KW-0121">Carboxypeptidase</keyword>
<dbReference type="PANTHER" id="PTHR30237">
    <property type="entry name" value="MURAMOYLTETRAPEPTIDE CARBOXYPEPTIDASE"/>
    <property type="match status" value="1"/>
</dbReference>
<dbReference type="Proteomes" id="UP000233398">
    <property type="component" value="Unassembled WGS sequence"/>
</dbReference>
<feature type="domain" description="LD-carboxypeptidase N-terminal" evidence="7">
    <location>
        <begin position="43"/>
        <end position="160"/>
    </location>
</feature>
<dbReference type="PIRSF" id="PIRSF028757">
    <property type="entry name" value="LD-carboxypeptidase"/>
    <property type="match status" value="1"/>
</dbReference>
<evidence type="ECO:0000256" key="5">
    <source>
        <dbReference type="ARBA" id="ARBA00022825"/>
    </source>
</evidence>
<dbReference type="EMBL" id="PISP01000001">
    <property type="protein sequence ID" value="PKD44826.1"/>
    <property type="molecule type" value="Genomic_DNA"/>
</dbReference>
<evidence type="ECO:0000259" key="8">
    <source>
        <dbReference type="Pfam" id="PF17676"/>
    </source>
</evidence>
<feature type="active site" description="Charge relay system" evidence="6">
    <location>
        <position position="233"/>
    </location>
</feature>
<evidence type="ECO:0000256" key="6">
    <source>
        <dbReference type="PIRSR" id="PIRSR028757-1"/>
    </source>
</evidence>
<feature type="active site" description="Charge relay system" evidence="6">
    <location>
        <position position="302"/>
    </location>
</feature>